<accession>G5GFA1</accession>
<dbReference type="Gene3D" id="2.30.30.40">
    <property type="entry name" value="SH3 Domains"/>
    <property type="match status" value="1"/>
</dbReference>
<comment type="caution">
    <text evidence="5">The sequence shown here is derived from an EMBL/GenBank/DDBJ whole genome shotgun (WGS) entry which is preliminary data.</text>
</comment>
<keyword evidence="6" id="KW-1185">Reference proteome</keyword>
<keyword evidence="3" id="KW-0732">Signal</keyword>
<dbReference type="PANTHER" id="PTHR30404">
    <property type="entry name" value="N-ACETYLMURAMOYL-L-ALANINE AMIDASE"/>
    <property type="match status" value="1"/>
</dbReference>
<dbReference type="GO" id="GO:0071555">
    <property type="term" value="P:cell wall organization"/>
    <property type="evidence" value="ECO:0007669"/>
    <property type="project" value="UniProtKB-KW"/>
</dbReference>
<gene>
    <name evidence="5" type="ORF">HMPREF9333_00239</name>
</gene>
<evidence type="ECO:0000313" key="6">
    <source>
        <dbReference type="Proteomes" id="UP000003011"/>
    </source>
</evidence>
<dbReference type="eggNOG" id="COG0860">
    <property type="taxonomic scope" value="Bacteria"/>
</dbReference>
<dbReference type="RefSeq" id="WP_005539217.1">
    <property type="nucleotide sequence ID" value="NZ_JH378829.1"/>
</dbReference>
<evidence type="ECO:0000256" key="3">
    <source>
        <dbReference type="SAM" id="SignalP"/>
    </source>
</evidence>
<dbReference type="GO" id="GO:0009253">
    <property type="term" value="P:peptidoglycan catabolic process"/>
    <property type="evidence" value="ECO:0007669"/>
    <property type="project" value="InterPro"/>
</dbReference>
<proteinExistence type="predicted"/>
<dbReference type="GO" id="GO:0030288">
    <property type="term" value="C:outer membrane-bounded periplasmic space"/>
    <property type="evidence" value="ECO:0007669"/>
    <property type="project" value="TreeGrafter"/>
</dbReference>
<evidence type="ECO:0000313" key="5">
    <source>
        <dbReference type="EMBL" id="EHI56562.1"/>
    </source>
</evidence>
<dbReference type="HOGENOM" id="CLU_048714_1_0_9"/>
<dbReference type="PANTHER" id="PTHR30404:SF0">
    <property type="entry name" value="N-ACETYLMURAMOYL-L-ALANINE AMIDASE AMIC"/>
    <property type="match status" value="1"/>
</dbReference>
<protein>
    <recommendedName>
        <fullName evidence="4">SH3b domain-containing protein</fullName>
    </recommendedName>
</protein>
<keyword evidence="1" id="KW-0378">Hydrolase</keyword>
<dbReference type="SUPFAM" id="SSF53187">
    <property type="entry name" value="Zn-dependent exopeptidases"/>
    <property type="match status" value="1"/>
</dbReference>
<dbReference type="InterPro" id="IPR050695">
    <property type="entry name" value="N-acetylmuramoyl_amidase_3"/>
</dbReference>
<dbReference type="GO" id="GO:0008745">
    <property type="term" value="F:N-acetylmuramoyl-L-alanine amidase activity"/>
    <property type="evidence" value="ECO:0007669"/>
    <property type="project" value="InterPro"/>
</dbReference>
<feature type="signal peptide" evidence="3">
    <location>
        <begin position="1"/>
        <end position="33"/>
    </location>
</feature>
<dbReference type="Pfam" id="PF08239">
    <property type="entry name" value="SH3_3"/>
    <property type="match status" value="1"/>
</dbReference>
<organism evidence="5 6">
    <name type="scientific">Johnsonella ignava ATCC 51276</name>
    <dbReference type="NCBI Taxonomy" id="679200"/>
    <lineage>
        <taxon>Bacteria</taxon>
        <taxon>Bacillati</taxon>
        <taxon>Bacillota</taxon>
        <taxon>Clostridia</taxon>
        <taxon>Lachnospirales</taxon>
        <taxon>Lachnospiraceae</taxon>
        <taxon>Johnsonella</taxon>
    </lineage>
</organism>
<evidence type="ECO:0000259" key="4">
    <source>
        <dbReference type="PROSITE" id="PS51781"/>
    </source>
</evidence>
<dbReference type="Pfam" id="PF01520">
    <property type="entry name" value="Amidase_3"/>
    <property type="match status" value="1"/>
</dbReference>
<dbReference type="Gene3D" id="3.40.630.40">
    <property type="entry name" value="Zn-dependent exopeptidases"/>
    <property type="match status" value="1"/>
</dbReference>
<dbReference type="SMART" id="SM00287">
    <property type="entry name" value="SH3b"/>
    <property type="match status" value="1"/>
</dbReference>
<dbReference type="STRING" id="679200.HMPREF9333_00239"/>
<dbReference type="PROSITE" id="PS51781">
    <property type="entry name" value="SH3B"/>
    <property type="match status" value="1"/>
</dbReference>
<sequence length="430" mass="45903">MKKILSCIKIKCFKYIRYMAAVSVLMIISLSQASCSNKTESPTQTASSSQANMSDTDLTEKKDVFLIDTDNAGDDGTDTLQVSDMSVKKKVPEQSFADVDETVYITADSVNIRKGASTSAPVLKKADKGAKFQRTGKNSEWSRIIVDGETAFVVTRYLTEEALQTTEGSKDQGGSSAQYASGAQIKLDPSWKYAGNSKINSGYAVLYKAENNRKDITVCVNAGHGTKGGSSVKTLCHPDGTAKVTGGTTAEGAVKTVAVSTGMTFNDGTSEAAVTLKMAKALKTELLSRGYDVLMIRESDDVQLDNIARTVIANNTSSCHIALHWDSTGGDKGAFYMGVPDVASYRQMEPVASTWEKHEALGKSLIQGLKNTGTRIFGDGRLPMDLTQTSYSTIASIDIELGDKASDHSDATINTLAKGLADGVGIYFGK</sequence>
<dbReference type="CDD" id="cd02696">
    <property type="entry name" value="MurNAc-LAA"/>
    <property type="match status" value="1"/>
</dbReference>
<name>G5GFA1_9FIRM</name>
<dbReference type="AlphaFoldDB" id="G5GFA1"/>
<feature type="domain" description="SH3b" evidence="4">
    <location>
        <begin position="100"/>
        <end position="162"/>
    </location>
</feature>
<dbReference type="InterPro" id="IPR002508">
    <property type="entry name" value="MurNAc-LAA_cat"/>
</dbReference>
<feature type="chain" id="PRO_5038848827" description="SH3b domain-containing protein" evidence="3">
    <location>
        <begin position="34"/>
        <end position="430"/>
    </location>
</feature>
<evidence type="ECO:0000256" key="1">
    <source>
        <dbReference type="ARBA" id="ARBA00022801"/>
    </source>
</evidence>
<dbReference type="EMBL" id="ACZL01000004">
    <property type="protein sequence ID" value="EHI56562.1"/>
    <property type="molecule type" value="Genomic_DNA"/>
</dbReference>
<reference evidence="5 6" key="1">
    <citation type="submission" date="2011-08" db="EMBL/GenBank/DDBJ databases">
        <title>The Genome Sequence of Johnsonella ignava ATCC 51276.</title>
        <authorList>
            <consortium name="The Broad Institute Genome Sequencing Platform"/>
            <person name="Earl A."/>
            <person name="Ward D."/>
            <person name="Feldgarden M."/>
            <person name="Gevers D."/>
            <person name="Izard J."/>
            <person name="Blanton J.M."/>
            <person name="Baranova O.V."/>
            <person name="Dewhirst F.E."/>
            <person name="Young S.K."/>
            <person name="Zeng Q."/>
            <person name="Gargeya S."/>
            <person name="Fitzgerald M."/>
            <person name="Haas B."/>
            <person name="Abouelleil A."/>
            <person name="Alvarado L."/>
            <person name="Arachchi H.M."/>
            <person name="Berlin A."/>
            <person name="Brown A."/>
            <person name="Chapman S.B."/>
            <person name="Chen Z."/>
            <person name="Dunbar C."/>
            <person name="Freedman E."/>
            <person name="Gearin G."/>
            <person name="Gellesch M."/>
            <person name="Goldberg J."/>
            <person name="Griggs A."/>
            <person name="Gujja S."/>
            <person name="Heiman D."/>
            <person name="Howarth C."/>
            <person name="Larson L."/>
            <person name="Lui A."/>
            <person name="MacDonald P.J.P."/>
            <person name="Montmayeur A."/>
            <person name="Murphy C."/>
            <person name="Neiman D."/>
            <person name="Pearson M."/>
            <person name="Priest M."/>
            <person name="Roberts A."/>
            <person name="Saif S."/>
            <person name="Shea T."/>
            <person name="Shenoy N."/>
            <person name="Sisk P."/>
            <person name="Stolte C."/>
            <person name="Sykes S."/>
            <person name="Wortman J."/>
            <person name="Nusbaum C."/>
            <person name="Birren B."/>
        </authorList>
    </citation>
    <scope>NUCLEOTIDE SEQUENCE [LARGE SCALE GENOMIC DNA]</scope>
    <source>
        <strain evidence="5 6">ATCC 51276</strain>
    </source>
</reference>
<dbReference type="PATRIC" id="fig|679200.3.peg.260"/>
<dbReference type="Proteomes" id="UP000003011">
    <property type="component" value="Unassembled WGS sequence"/>
</dbReference>
<dbReference type="InterPro" id="IPR003646">
    <property type="entry name" value="SH3-like_bac-type"/>
</dbReference>
<evidence type="ECO:0000256" key="2">
    <source>
        <dbReference type="ARBA" id="ARBA00023316"/>
    </source>
</evidence>
<keyword evidence="2" id="KW-0961">Cell wall biogenesis/degradation</keyword>